<proteinExistence type="predicted"/>
<comment type="caution">
    <text evidence="3">The sequence shown here is derived from an EMBL/GenBank/DDBJ whole genome shotgun (WGS) entry which is preliminary data.</text>
</comment>
<evidence type="ECO:0000259" key="2">
    <source>
        <dbReference type="Pfam" id="PF07589"/>
    </source>
</evidence>
<sequence length="225" mass="23568">MKKLLLCAAALVAMPAQATVLLPGAQNQSFSPFDFQTQGTRLAFSEVQGQALTFAAIFRSAVYRNTSGTLDFYYQVERTGVGSNASGNDHEITKFTVAAYDNWLVDALVSAGDPDAAGAFKAVNNPGGSTTRANRGFSGTVIEVNFQGSGANGLIGTENSATYIFRTNAVSFQKGTFGVLDGSSLQGITFAPTVPEPATWAMMIAGFGLVGGVARRSNRVRSVLA</sequence>
<evidence type="ECO:0000313" key="4">
    <source>
        <dbReference type="Proteomes" id="UP000441389"/>
    </source>
</evidence>
<dbReference type="NCBIfam" id="NF035944">
    <property type="entry name" value="PEPxxWA-CTERM"/>
    <property type="match status" value="1"/>
</dbReference>
<name>A0A6I4IW60_9SPHN</name>
<dbReference type="InterPro" id="IPR013424">
    <property type="entry name" value="Ice-binding_C"/>
</dbReference>
<feature type="signal peptide" evidence="1">
    <location>
        <begin position="1"/>
        <end position="18"/>
    </location>
</feature>
<evidence type="ECO:0000313" key="3">
    <source>
        <dbReference type="EMBL" id="MVO76395.1"/>
    </source>
</evidence>
<feature type="chain" id="PRO_5026186666" evidence="1">
    <location>
        <begin position="19"/>
        <end position="225"/>
    </location>
</feature>
<dbReference type="RefSeq" id="WP_157024994.1">
    <property type="nucleotide sequence ID" value="NZ_WQMS01000001.1"/>
</dbReference>
<keyword evidence="1" id="KW-0732">Signal</keyword>
<protein>
    <submittedName>
        <fullName evidence="3">PEPxxWA-CTERM sorting domain-containing protein</fullName>
    </submittedName>
</protein>
<dbReference type="EMBL" id="WQMS01000001">
    <property type="protein sequence ID" value="MVO76395.1"/>
    <property type="molecule type" value="Genomic_DNA"/>
</dbReference>
<gene>
    <name evidence="3" type="ORF">GON01_00375</name>
</gene>
<organism evidence="3 4">
    <name type="scientific">Sphingomonas horti</name>
    <dbReference type="NCBI Taxonomy" id="2682842"/>
    <lineage>
        <taxon>Bacteria</taxon>
        <taxon>Pseudomonadati</taxon>
        <taxon>Pseudomonadota</taxon>
        <taxon>Alphaproteobacteria</taxon>
        <taxon>Sphingomonadales</taxon>
        <taxon>Sphingomonadaceae</taxon>
        <taxon>Sphingomonas</taxon>
    </lineage>
</organism>
<dbReference type="AlphaFoldDB" id="A0A6I4IW60"/>
<dbReference type="NCBIfam" id="TIGR02595">
    <property type="entry name" value="PEP_CTERM"/>
    <property type="match status" value="1"/>
</dbReference>
<keyword evidence="4" id="KW-1185">Reference proteome</keyword>
<feature type="domain" description="Ice-binding protein C-terminal" evidence="2">
    <location>
        <begin position="193"/>
        <end position="216"/>
    </location>
</feature>
<evidence type="ECO:0000256" key="1">
    <source>
        <dbReference type="SAM" id="SignalP"/>
    </source>
</evidence>
<dbReference type="Proteomes" id="UP000441389">
    <property type="component" value="Unassembled WGS sequence"/>
</dbReference>
<dbReference type="Pfam" id="PF07589">
    <property type="entry name" value="PEP-CTERM"/>
    <property type="match status" value="1"/>
</dbReference>
<accession>A0A6I4IW60</accession>
<reference evidence="3 4" key="1">
    <citation type="submission" date="2019-12" db="EMBL/GenBank/DDBJ databases">
        <authorList>
            <person name="Huq M.A."/>
        </authorList>
    </citation>
    <scope>NUCLEOTIDE SEQUENCE [LARGE SCALE GENOMIC DNA]</scope>
    <source>
        <strain evidence="3 4">MAH-20</strain>
    </source>
</reference>